<organism evidence="2 3">
    <name type="scientific">Melanomma pulvis-pyrius CBS 109.77</name>
    <dbReference type="NCBI Taxonomy" id="1314802"/>
    <lineage>
        <taxon>Eukaryota</taxon>
        <taxon>Fungi</taxon>
        <taxon>Dikarya</taxon>
        <taxon>Ascomycota</taxon>
        <taxon>Pezizomycotina</taxon>
        <taxon>Dothideomycetes</taxon>
        <taxon>Pleosporomycetidae</taxon>
        <taxon>Pleosporales</taxon>
        <taxon>Melanommataceae</taxon>
        <taxon>Melanomma</taxon>
    </lineage>
</organism>
<sequence length="651" mass="73730">MPITDADLSAFLSSIEGSSGFQQLTDDSVTEELLTAQADYVNGLPDFRYRSLRDGEIRVITFEQGGDEDGPIRLRIHHVRTSQCKEEDGKASDGIMSYSALSYVWGTGEKKTPIVINNCSFAVTSELNNALLHLRNYTTVNSALSKSFWIDAMCINQQDAREKSIQVALMKSIYETAFQVIVWLGEETPNMTKIVFSTLENNIVLDPSNEAIDYELLHRITPQQWFMLGLDIMRRPWWRRMWVIQEIAVAKRALVMCGPHVADWKKLESAGIWAQMLNTLAYFHTEEETARGDVYLPNVRFKRLYRIKIQTSRPMLLLELLQNNVSCKATDARDMIFSLVGIASDVEAVGLQEERVDPNSKRQLICDYNQSPEQIYTDLVHVHASTHNSLNILAFNSHPKDLALPSWVPDWTSVWKTCPFILAPVEYIDPVGPTRYIYNASAGLDLDFTFVGNDKVHAIGIHFDTLRSLAEPFLDCHPPGETFYRTLMAWRDLALGEASEHEDEAYIASGVKSLAFRRSITADQTKYGARVEPDTCSFDPLMCFDPATNSFNEFHRHMMHDSSEHFRDSERAVYLRISRRAFFVTEKGYFGIGPPGGRDGDCVCLLGGCSVPLVLRKVREEWEVVGECFVCGIMDGEVAQMGEKSEVFVLR</sequence>
<keyword evidence="3" id="KW-1185">Reference proteome</keyword>
<protein>
    <submittedName>
        <fullName evidence="2">HET-domain-containing protein</fullName>
    </submittedName>
</protein>
<dbReference type="Pfam" id="PF26639">
    <property type="entry name" value="Het-6_barrel"/>
    <property type="match status" value="1"/>
</dbReference>
<dbReference type="Pfam" id="PF06985">
    <property type="entry name" value="HET"/>
    <property type="match status" value="1"/>
</dbReference>
<gene>
    <name evidence="2" type="ORF">K505DRAFT_418111</name>
</gene>
<dbReference type="EMBL" id="MU001948">
    <property type="protein sequence ID" value="KAF2792951.1"/>
    <property type="molecule type" value="Genomic_DNA"/>
</dbReference>
<proteinExistence type="predicted"/>
<dbReference type="AlphaFoldDB" id="A0A6A6X9L1"/>
<dbReference type="OrthoDB" id="2157530at2759"/>
<dbReference type="InterPro" id="IPR010730">
    <property type="entry name" value="HET"/>
</dbReference>
<feature type="domain" description="Heterokaryon incompatibility" evidence="1">
    <location>
        <begin position="98"/>
        <end position="246"/>
    </location>
</feature>
<dbReference type="InterPro" id="IPR052895">
    <property type="entry name" value="HetReg/Transcr_Mod"/>
</dbReference>
<evidence type="ECO:0000259" key="1">
    <source>
        <dbReference type="Pfam" id="PF06985"/>
    </source>
</evidence>
<dbReference type="Proteomes" id="UP000799757">
    <property type="component" value="Unassembled WGS sequence"/>
</dbReference>
<dbReference type="PANTHER" id="PTHR24148">
    <property type="entry name" value="ANKYRIN REPEAT DOMAIN-CONTAINING PROTEIN 39 HOMOLOG-RELATED"/>
    <property type="match status" value="1"/>
</dbReference>
<accession>A0A6A6X9L1</accession>
<name>A0A6A6X9L1_9PLEO</name>
<evidence type="ECO:0000313" key="2">
    <source>
        <dbReference type="EMBL" id="KAF2792951.1"/>
    </source>
</evidence>
<reference evidence="2" key="1">
    <citation type="journal article" date="2020" name="Stud. Mycol.">
        <title>101 Dothideomycetes genomes: a test case for predicting lifestyles and emergence of pathogens.</title>
        <authorList>
            <person name="Haridas S."/>
            <person name="Albert R."/>
            <person name="Binder M."/>
            <person name="Bloem J."/>
            <person name="Labutti K."/>
            <person name="Salamov A."/>
            <person name="Andreopoulos B."/>
            <person name="Baker S."/>
            <person name="Barry K."/>
            <person name="Bills G."/>
            <person name="Bluhm B."/>
            <person name="Cannon C."/>
            <person name="Castanera R."/>
            <person name="Culley D."/>
            <person name="Daum C."/>
            <person name="Ezra D."/>
            <person name="Gonzalez J."/>
            <person name="Henrissat B."/>
            <person name="Kuo A."/>
            <person name="Liang C."/>
            <person name="Lipzen A."/>
            <person name="Lutzoni F."/>
            <person name="Magnuson J."/>
            <person name="Mondo S."/>
            <person name="Nolan M."/>
            <person name="Ohm R."/>
            <person name="Pangilinan J."/>
            <person name="Park H.-J."/>
            <person name="Ramirez L."/>
            <person name="Alfaro M."/>
            <person name="Sun H."/>
            <person name="Tritt A."/>
            <person name="Yoshinaga Y."/>
            <person name="Zwiers L.-H."/>
            <person name="Turgeon B."/>
            <person name="Goodwin S."/>
            <person name="Spatafora J."/>
            <person name="Crous P."/>
            <person name="Grigoriev I."/>
        </authorList>
    </citation>
    <scope>NUCLEOTIDE SEQUENCE</scope>
    <source>
        <strain evidence="2">CBS 109.77</strain>
    </source>
</reference>
<dbReference type="PANTHER" id="PTHR24148:SF73">
    <property type="entry name" value="HET DOMAIN PROTEIN (AFU_ORTHOLOGUE AFUA_8G01020)"/>
    <property type="match status" value="1"/>
</dbReference>
<evidence type="ECO:0000313" key="3">
    <source>
        <dbReference type="Proteomes" id="UP000799757"/>
    </source>
</evidence>